<reference evidence="1" key="1">
    <citation type="submission" date="2014-05" db="EMBL/GenBank/DDBJ databases">
        <authorList>
            <person name="Chronopoulou M."/>
        </authorList>
    </citation>
    <scope>NUCLEOTIDE SEQUENCE</scope>
    <source>
        <tissue evidence="1">Whole organism</tissue>
    </source>
</reference>
<name>A0A0K2U1K8_LEPSM</name>
<dbReference type="AlphaFoldDB" id="A0A0K2U1K8"/>
<dbReference type="EMBL" id="HACA01014767">
    <property type="protein sequence ID" value="CDW32128.1"/>
    <property type="molecule type" value="Transcribed_RNA"/>
</dbReference>
<organism evidence="1">
    <name type="scientific">Lepeophtheirus salmonis</name>
    <name type="common">Salmon louse</name>
    <name type="synonym">Caligus salmonis</name>
    <dbReference type="NCBI Taxonomy" id="72036"/>
    <lineage>
        <taxon>Eukaryota</taxon>
        <taxon>Metazoa</taxon>
        <taxon>Ecdysozoa</taxon>
        <taxon>Arthropoda</taxon>
        <taxon>Crustacea</taxon>
        <taxon>Multicrustacea</taxon>
        <taxon>Hexanauplia</taxon>
        <taxon>Copepoda</taxon>
        <taxon>Siphonostomatoida</taxon>
        <taxon>Caligidae</taxon>
        <taxon>Lepeophtheirus</taxon>
    </lineage>
</organism>
<sequence>IFSLIRNGFIVCVQKKKSSFSDIFLPIVVGRLSFTFELFPSFLQQLSLLARPVLTKILVSFSFIIFSKVFPLQSEASLIFFSSDALKLLVFSSTSIISVGEDFLILSTWSLHLTALLGHSLAKCPKL</sequence>
<feature type="non-terminal residue" evidence="1">
    <location>
        <position position="1"/>
    </location>
</feature>
<accession>A0A0K2U1K8</accession>
<protein>
    <submittedName>
        <fullName evidence="1">Uncharacterized protein</fullName>
    </submittedName>
</protein>
<evidence type="ECO:0000313" key="1">
    <source>
        <dbReference type="EMBL" id="CDW32128.1"/>
    </source>
</evidence>
<proteinExistence type="predicted"/>